<dbReference type="Proteomes" id="UP000002212">
    <property type="component" value="Chromosome"/>
</dbReference>
<dbReference type="RefSeq" id="WP_012689489.1">
    <property type="nucleotide sequence ID" value="NC_012522.1"/>
</dbReference>
<evidence type="ECO:0000256" key="6">
    <source>
        <dbReference type="SAM" id="MobiDB-lite"/>
    </source>
</evidence>
<keyword evidence="5" id="KW-0443">Lipid metabolism</keyword>
<dbReference type="Pfam" id="PF02353">
    <property type="entry name" value="CMAS"/>
    <property type="match status" value="1"/>
</dbReference>
<dbReference type="PANTHER" id="PTHR43667">
    <property type="entry name" value="CYCLOPROPANE-FATTY-ACYL-PHOSPHOLIPID SYNTHASE"/>
    <property type="match status" value="1"/>
</dbReference>
<protein>
    <submittedName>
        <fullName evidence="7">Putative cyclopropane fatty acid synthase</fullName>
        <ecNumber evidence="7">2.1.1.79</ecNumber>
    </submittedName>
</protein>
<evidence type="ECO:0000256" key="3">
    <source>
        <dbReference type="ARBA" id="ARBA00022679"/>
    </source>
</evidence>
<dbReference type="InterPro" id="IPR050723">
    <property type="entry name" value="CFA/CMAS"/>
</dbReference>
<dbReference type="KEGG" id="rop:ROP_22860"/>
<evidence type="ECO:0000256" key="4">
    <source>
        <dbReference type="ARBA" id="ARBA00022691"/>
    </source>
</evidence>
<accession>C1B2A9</accession>
<evidence type="ECO:0000313" key="8">
    <source>
        <dbReference type="Proteomes" id="UP000002212"/>
    </source>
</evidence>
<gene>
    <name evidence="7" type="primary">cfa</name>
    <name evidence="7" type="ordered locus">ROP_22860</name>
</gene>
<evidence type="ECO:0000256" key="1">
    <source>
        <dbReference type="ARBA" id="ARBA00010815"/>
    </source>
</evidence>
<dbReference type="PANTHER" id="PTHR43667:SF2">
    <property type="entry name" value="FATTY ACID C-METHYL TRANSFERASE"/>
    <property type="match status" value="1"/>
</dbReference>
<dbReference type="EC" id="2.1.1.79" evidence="7"/>
<dbReference type="EMBL" id="AP011115">
    <property type="protein sequence ID" value="BAH50533.1"/>
    <property type="molecule type" value="Genomic_DNA"/>
</dbReference>
<sequence length="462" mass="51821">MRRNKDTGTDASPAVSTAGLEFADEDPRIDNRIWPGLADVPTGVRAAASAKVADRLFRRAAADLDVRIEYPDGTLVGARREQEILPRMIIRNPDAFARRVGTGGLIGFGESYMAGDWTSPDLAAVLSVFASRMATLIPRPLQRLRALYVAKHPAQERNTEQNTRSNISRHYDLSNEMFETFLDETLTYSSALFSSTPARVGQVRDVTVLRAPVPQVAPKWDDFVDAQRRKIDRLLDEAGVGAGTRLLEIGTGWGELCIRAAERGAVVRSVTLSSEQQSLARRRVAEAGHSDAVQIDLLDYRNVDGEYDAIVSVEMIEAVGHQYWATYFRVLDRLLAPGGRVALQAITMPHDRMLQTRNTYTWVHKYIFPGGFLPSTEAIESITAEHTALRVRERLSMGQHYAETLRLWKERFAAHSSQAEELGFDETFRRMWHFYLCYSEAGFRSGYIDVQQLVLDKTGARP</sequence>
<comment type="similarity">
    <text evidence="1">Belongs to the CFA/CMAS family.</text>
</comment>
<dbReference type="GO" id="GO:0008825">
    <property type="term" value="F:cyclopropane-fatty-acyl-phospholipid synthase activity"/>
    <property type="evidence" value="ECO:0007669"/>
    <property type="project" value="UniProtKB-EC"/>
</dbReference>
<dbReference type="PATRIC" id="fig|632772.20.peg.2383"/>
<dbReference type="OrthoDB" id="9782855at2"/>
<evidence type="ECO:0000313" key="7">
    <source>
        <dbReference type="EMBL" id="BAH50533.1"/>
    </source>
</evidence>
<dbReference type="GO" id="GO:0008610">
    <property type="term" value="P:lipid biosynthetic process"/>
    <property type="evidence" value="ECO:0007669"/>
    <property type="project" value="InterPro"/>
</dbReference>
<keyword evidence="2 7" id="KW-0489">Methyltransferase</keyword>
<dbReference type="InterPro" id="IPR003333">
    <property type="entry name" value="CMAS"/>
</dbReference>
<dbReference type="PIRSF" id="PIRSF003085">
    <property type="entry name" value="CMAS"/>
    <property type="match status" value="1"/>
</dbReference>
<evidence type="ECO:0000256" key="5">
    <source>
        <dbReference type="ARBA" id="ARBA00023098"/>
    </source>
</evidence>
<dbReference type="GO" id="GO:0032259">
    <property type="term" value="P:methylation"/>
    <property type="evidence" value="ECO:0007669"/>
    <property type="project" value="UniProtKB-KW"/>
</dbReference>
<reference evidence="7 8" key="1">
    <citation type="submission" date="2009-03" db="EMBL/GenBank/DDBJ databases">
        <title>Comparison of the complete genome sequences of Rhodococcus erythropolis PR4 and Rhodococcus opacus B4.</title>
        <authorList>
            <person name="Takarada H."/>
            <person name="Sekine M."/>
            <person name="Hosoyama A."/>
            <person name="Yamada R."/>
            <person name="Fujisawa T."/>
            <person name="Omata S."/>
            <person name="Shimizu A."/>
            <person name="Tsukatani N."/>
            <person name="Tanikawa S."/>
            <person name="Fujita N."/>
            <person name="Harayama S."/>
        </authorList>
    </citation>
    <scope>NUCLEOTIDE SEQUENCE [LARGE SCALE GENOMIC DNA]</scope>
    <source>
        <strain evidence="7 8">B4</strain>
    </source>
</reference>
<keyword evidence="4" id="KW-0949">S-adenosyl-L-methionine</keyword>
<dbReference type="Gene3D" id="3.40.50.150">
    <property type="entry name" value="Vaccinia Virus protein VP39"/>
    <property type="match status" value="1"/>
</dbReference>
<evidence type="ECO:0000256" key="2">
    <source>
        <dbReference type="ARBA" id="ARBA00022603"/>
    </source>
</evidence>
<dbReference type="CDD" id="cd02440">
    <property type="entry name" value="AdoMet_MTases"/>
    <property type="match status" value="1"/>
</dbReference>
<name>C1B2A9_RHOOB</name>
<organism evidence="7 8">
    <name type="scientific">Rhodococcus opacus (strain B4)</name>
    <dbReference type="NCBI Taxonomy" id="632772"/>
    <lineage>
        <taxon>Bacteria</taxon>
        <taxon>Bacillati</taxon>
        <taxon>Actinomycetota</taxon>
        <taxon>Actinomycetes</taxon>
        <taxon>Mycobacteriales</taxon>
        <taxon>Nocardiaceae</taxon>
        <taxon>Rhodococcus</taxon>
    </lineage>
</organism>
<proteinExistence type="inferred from homology"/>
<feature type="region of interest" description="Disordered" evidence="6">
    <location>
        <begin position="1"/>
        <end position="21"/>
    </location>
</feature>
<keyword evidence="3 7" id="KW-0808">Transferase</keyword>
<dbReference type="SUPFAM" id="SSF53335">
    <property type="entry name" value="S-adenosyl-L-methionine-dependent methyltransferases"/>
    <property type="match status" value="1"/>
</dbReference>
<dbReference type="STRING" id="632772.ROP_22860"/>
<dbReference type="HOGENOM" id="CLU_026434_0_2_11"/>
<dbReference type="InterPro" id="IPR029063">
    <property type="entry name" value="SAM-dependent_MTases_sf"/>
</dbReference>
<dbReference type="AlphaFoldDB" id="C1B2A9"/>